<evidence type="ECO:0000259" key="2">
    <source>
        <dbReference type="Pfam" id="PF14028"/>
    </source>
</evidence>
<dbReference type="Pfam" id="PF04738">
    <property type="entry name" value="Lant_dehydr_N"/>
    <property type="match status" value="1"/>
</dbReference>
<reference evidence="3 4" key="1">
    <citation type="submission" date="2020-07" db="EMBL/GenBank/DDBJ databases">
        <title>Draft genome sequence of four isobutane-metabolizing strains capable of cometabolically degrading diverse ether contaminants.</title>
        <authorList>
            <person name="Chen W."/>
            <person name="Faulkner N."/>
            <person name="Smith C."/>
            <person name="Hyman M."/>
        </authorList>
    </citation>
    <scope>NUCLEOTIDE SEQUENCE [LARGE SCALE GENOMIC DNA]</scope>
    <source>
        <strain evidence="3 4">2A</strain>
    </source>
</reference>
<proteinExistence type="predicted"/>
<evidence type="ECO:0000313" key="4">
    <source>
        <dbReference type="Proteomes" id="UP000515498"/>
    </source>
</evidence>
<name>A0A7G8P9P2_9MYCO</name>
<dbReference type="InterPro" id="IPR006827">
    <property type="entry name" value="Lant_deHydtase_N"/>
</dbReference>
<dbReference type="AlphaFoldDB" id="A0A7G8P9P2"/>
<dbReference type="KEGG" id="mflu:HZU40_22905"/>
<protein>
    <submittedName>
        <fullName evidence="3">Lantibiotic dehydratase</fullName>
    </submittedName>
</protein>
<dbReference type="InterPro" id="IPR023809">
    <property type="entry name" value="Thiopep_bacteriocin_synth_dom"/>
</dbReference>
<dbReference type="RefSeq" id="WP_187095905.1">
    <property type="nucleotide sequence ID" value="NZ_CP059894.1"/>
</dbReference>
<dbReference type="Pfam" id="PF14028">
    <property type="entry name" value="Lant_dehydr_C"/>
    <property type="match status" value="1"/>
</dbReference>
<feature type="domain" description="Thiopeptide-type bacteriocin biosynthesis" evidence="2">
    <location>
        <begin position="747"/>
        <end position="1020"/>
    </location>
</feature>
<gene>
    <name evidence="3" type="ORF">HZU40_22905</name>
</gene>
<feature type="domain" description="Lantibiotic dehydratase N-terminal" evidence="1">
    <location>
        <begin position="43"/>
        <end position="672"/>
    </location>
</feature>
<sequence>MTRTATTAALRPSGFFVMRAPLLPLEELDRLRTEPGHWRTLIERPEVREALHLASPGLMRRVADGDPDDRVIASVTAYLARMCTRSTPFGLFAGCALGTVGDTTSLAVDGPDGITRHTRPDTEVLATLVERLLADPATQQAMTVEPNSSRYHAAGSLRLIESRVRDGRRAHHLVAIEDDAPLRCALEVATGGARVAAVVDAVAAHTGAAPAQARDYVAALIDAKVLTPVAEPAVTGAEPLGHVLSWLGDADFAPTADALHRVSDELARLDAAGIGNAPEEYAVVTAELLRLAGDGDEARVVQVDLHRNGAGLTLGPEVIRLLTDGVALLHRVSAGGEHPAMARFKTEFAARYEDREVPLMEALDEEMGIGFDRSIHPAADDSPLLRGMDLGGVAVDGVFTARDAALLDLLMRSRESGSASLELDAAAVERLAGGVPLPLPDALAVNARVLEDGVEIDCAYGPSGAELLGRFCHGDPRLHGAVRAHLRAEESHSPGVVFAEIIHLPEGRVGNVLARPVLRDHELILLGRSGAPADHQLTVDELTVRLEAGRVVLHSPRLQAEVRPRLTTAHNPAWRGFGVYRFLAALAGDGVAGHLAWEWGALSGSPALPRVTSGRLVLARARWRFSADEIARVTGRDAASGWADLSRRRGLPRELLIVDGDNRLYVDTASAALVAAAAKVLKGRDTAVIEEVLGTDGRVAAGPAGRFAHEVIVPFLRAGAADPGPSATQSGRKVSTVQRTFAPGSQWLYLKAYTGTASADRILTGTVGPVLHRLRQAGTVDSWFFLRYADPEHHLRLRLHGDPVALRDHALPALTDALAPRLGDGTVWKVVLDTYHRETERYGGDHGIELAERIHAADSEAVVRVLGLLDGVSGEEAADIGWKLCLYATDRLLTDAGFDLPQRRDWARAGAAGYRPEYPNAPDLDPGIGSRWRTERSDLARLLDDGSDHPYEAARRIFRERSLALAPLFAELRHRADCGALTTPFEDVVHSVSHLNAVRLLRSAARTHELVLLNFLDRHYASRIAMQRNEKSVSPRAATPSYM</sequence>
<organism evidence="3 4">
    <name type="scientific">Mycolicibacterium fluoranthenivorans</name>
    <dbReference type="NCBI Taxonomy" id="258505"/>
    <lineage>
        <taxon>Bacteria</taxon>
        <taxon>Bacillati</taxon>
        <taxon>Actinomycetota</taxon>
        <taxon>Actinomycetes</taxon>
        <taxon>Mycobacteriales</taxon>
        <taxon>Mycobacteriaceae</taxon>
        <taxon>Mycolicibacterium</taxon>
    </lineage>
</organism>
<evidence type="ECO:0000313" key="3">
    <source>
        <dbReference type="EMBL" id="QNJ91058.1"/>
    </source>
</evidence>
<dbReference type="Proteomes" id="UP000515498">
    <property type="component" value="Chromosome"/>
</dbReference>
<dbReference type="NCBIfam" id="TIGR03891">
    <property type="entry name" value="thiopep_ocin"/>
    <property type="match status" value="1"/>
</dbReference>
<evidence type="ECO:0000259" key="1">
    <source>
        <dbReference type="Pfam" id="PF04738"/>
    </source>
</evidence>
<accession>A0A7G8P9P2</accession>
<dbReference type="EMBL" id="CP059894">
    <property type="protein sequence ID" value="QNJ91058.1"/>
    <property type="molecule type" value="Genomic_DNA"/>
</dbReference>